<dbReference type="InterPro" id="IPR016040">
    <property type="entry name" value="NAD(P)-bd_dom"/>
</dbReference>
<dbReference type="SUPFAM" id="SSF51735">
    <property type="entry name" value="NAD(P)-binding Rossmann-fold domains"/>
    <property type="match status" value="1"/>
</dbReference>
<dbReference type="STRING" id="927083.DB32_008662"/>
<evidence type="ECO:0000313" key="2">
    <source>
        <dbReference type="EMBL" id="AKF11513.1"/>
    </source>
</evidence>
<dbReference type="AlphaFoldDB" id="A0A0F6YN49"/>
<dbReference type="Proteomes" id="UP000034883">
    <property type="component" value="Chromosome"/>
</dbReference>
<evidence type="ECO:0000313" key="3">
    <source>
        <dbReference type="Proteomes" id="UP000034883"/>
    </source>
</evidence>
<accession>A0A0F6YN49</accession>
<dbReference type="Gene3D" id="3.40.50.720">
    <property type="entry name" value="NAD(P)-binding Rossmann-like Domain"/>
    <property type="match status" value="1"/>
</dbReference>
<protein>
    <submittedName>
        <fullName evidence="2">Oxidoreductase</fullName>
    </submittedName>
</protein>
<dbReference type="KEGG" id="samy:DB32_008662"/>
<dbReference type="EMBL" id="CP011125">
    <property type="protein sequence ID" value="AKF11513.1"/>
    <property type="molecule type" value="Genomic_DNA"/>
</dbReference>
<organism evidence="2 3">
    <name type="scientific">Sandaracinus amylolyticus</name>
    <dbReference type="NCBI Taxonomy" id="927083"/>
    <lineage>
        <taxon>Bacteria</taxon>
        <taxon>Pseudomonadati</taxon>
        <taxon>Myxococcota</taxon>
        <taxon>Polyangia</taxon>
        <taxon>Polyangiales</taxon>
        <taxon>Sandaracinaceae</taxon>
        <taxon>Sandaracinus</taxon>
    </lineage>
</organism>
<sequence>MARGHGAIAHVRPDSPSLESWRARFSEMGARLDATPWDEGAMRATLIAHRPTWVFGCLGTTRARAREAARAGRDASKESYDAVDVALTEMTIRAAKDAGVQRFVYLSSIGAGDGAQNAYLAARTKVETTLRESGLPYTIVRPSFILGDRDAPRAGENVFGAIADAGLSLVGALGGAKVRDRYRSITGEQLAQAMVAIAEDPGWRDRIADGVDLQRLVR</sequence>
<gene>
    <name evidence="2" type="ORF">DB32_008662</name>
</gene>
<evidence type="ECO:0000259" key="1">
    <source>
        <dbReference type="Pfam" id="PF13460"/>
    </source>
</evidence>
<reference evidence="2 3" key="1">
    <citation type="submission" date="2015-03" db="EMBL/GenBank/DDBJ databases">
        <title>Genome assembly of Sandaracinus amylolyticus DSM 53668.</title>
        <authorList>
            <person name="Sharma G."/>
            <person name="Subramanian S."/>
        </authorList>
    </citation>
    <scope>NUCLEOTIDE SEQUENCE [LARGE SCALE GENOMIC DNA]</scope>
    <source>
        <strain evidence="2 3">DSM 53668</strain>
    </source>
</reference>
<dbReference type="InterPro" id="IPR036291">
    <property type="entry name" value="NAD(P)-bd_dom_sf"/>
</dbReference>
<dbReference type="PANTHER" id="PTHR14097:SF7">
    <property type="entry name" value="OXIDOREDUCTASE HTATIP2"/>
    <property type="match status" value="1"/>
</dbReference>
<dbReference type="Pfam" id="PF13460">
    <property type="entry name" value="NAD_binding_10"/>
    <property type="match status" value="1"/>
</dbReference>
<feature type="domain" description="NAD(P)-binding" evidence="1">
    <location>
        <begin position="77"/>
        <end position="148"/>
    </location>
</feature>
<keyword evidence="3" id="KW-1185">Reference proteome</keyword>
<dbReference type="PANTHER" id="PTHR14097">
    <property type="entry name" value="OXIDOREDUCTASE HTATIP2"/>
    <property type="match status" value="1"/>
</dbReference>
<proteinExistence type="predicted"/>
<name>A0A0F6YN49_9BACT</name>